<gene>
    <name evidence="4" type="ORF">ET475_03870</name>
</gene>
<sequence>MATTDSPLDEPAAESSTTSPARALGWWDATSLTAPARTVSFDVSSTANPAVAYLLAERPRRSPLRPGLIVPWALVVLVIAAYCTTMAVWPLTAVAPQVVSATVQPVTAQAASLTWPKKGAAGVGVEGLGDAVASTSDQSSIASITKVVTALMVLEKSPVTKKDQGEEFRFTYADTLEYWNYLRNNESALDVPAGGSLTEYQMLEGMLVGSASNYAARLASNWWSSDWTFATAANAWLDARGISGITITDPTGFDHGNTATPAALIDVAELAMADSTIAGIVKQKKITLPGAGEVANTNELLSDAGVVGLKTGTLDGYDLLSVKNVTIGDTTVRVVASVLNQPDSKTRWSVSRDVLAQVEAQLKASPSVPAGTTVGTVHTRWGETVPIVTAAQADVVLWNGASAKVSSTLKLGDWSAGAKAGTLSAAGPVNTTTVDATLSADLEGPGFWWRLTHPLDLLGIG</sequence>
<protein>
    <submittedName>
        <fullName evidence="4">D-alanyl-D-alanine carboxypeptidase</fullName>
    </submittedName>
</protein>
<reference evidence="4 5" key="1">
    <citation type="submission" date="2019-01" db="EMBL/GenBank/DDBJ databases">
        <title>Genome sequencing of strain DFW100M-13.</title>
        <authorList>
            <person name="Heo J."/>
            <person name="Kim S.-J."/>
            <person name="Kim J.-S."/>
            <person name="Hong S.-B."/>
            <person name="Kwon S.-W."/>
        </authorList>
    </citation>
    <scope>NUCLEOTIDE SEQUENCE [LARGE SCALE GENOMIC DNA]</scope>
    <source>
        <strain evidence="4 5">DFW100M-13</strain>
    </source>
</reference>
<organism evidence="4 5">
    <name type="scientific">Microbacterium protaetiae</name>
    <dbReference type="NCBI Taxonomy" id="2509458"/>
    <lineage>
        <taxon>Bacteria</taxon>
        <taxon>Bacillati</taxon>
        <taxon>Actinomycetota</taxon>
        <taxon>Actinomycetes</taxon>
        <taxon>Micrococcales</taxon>
        <taxon>Microbacteriaceae</taxon>
        <taxon>Microbacterium</taxon>
    </lineage>
</organism>
<dbReference type="GO" id="GO:0006508">
    <property type="term" value="P:proteolysis"/>
    <property type="evidence" value="ECO:0007669"/>
    <property type="project" value="InterPro"/>
</dbReference>
<dbReference type="KEGG" id="mprt:ET475_03870"/>
<dbReference type="SUPFAM" id="SSF56601">
    <property type="entry name" value="beta-lactamase/transpeptidase-like"/>
    <property type="match status" value="1"/>
</dbReference>
<feature type="domain" description="Peptidase S11 D-alanyl-D-alanine carboxypeptidase A N-terminal" evidence="3">
    <location>
        <begin position="137"/>
        <end position="341"/>
    </location>
</feature>
<keyword evidence="4" id="KW-0378">Hydrolase</keyword>
<dbReference type="InterPro" id="IPR012338">
    <property type="entry name" value="Beta-lactam/transpept-like"/>
</dbReference>
<keyword evidence="2" id="KW-1133">Transmembrane helix</keyword>
<evidence type="ECO:0000259" key="3">
    <source>
        <dbReference type="Pfam" id="PF00768"/>
    </source>
</evidence>
<dbReference type="AlphaFoldDB" id="A0A4P6ECX7"/>
<feature type="region of interest" description="Disordered" evidence="1">
    <location>
        <begin position="1"/>
        <end position="20"/>
    </location>
</feature>
<dbReference type="Gene3D" id="3.40.710.10">
    <property type="entry name" value="DD-peptidase/beta-lactamase superfamily"/>
    <property type="match status" value="1"/>
</dbReference>
<name>A0A4P6ECX7_9MICO</name>
<proteinExistence type="predicted"/>
<dbReference type="Pfam" id="PF00768">
    <property type="entry name" value="Peptidase_S11"/>
    <property type="match status" value="1"/>
</dbReference>
<keyword evidence="2" id="KW-0812">Transmembrane</keyword>
<evidence type="ECO:0000256" key="2">
    <source>
        <dbReference type="SAM" id="Phobius"/>
    </source>
</evidence>
<evidence type="ECO:0000256" key="1">
    <source>
        <dbReference type="SAM" id="MobiDB-lite"/>
    </source>
</evidence>
<dbReference type="InterPro" id="IPR001967">
    <property type="entry name" value="Peptidase_S11_N"/>
</dbReference>
<keyword evidence="2" id="KW-0472">Membrane</keyword>
<dbReference type="RefSeq" id="WP_129386197.1">
    <property type="nucleotide sequence ID" value="NZ_CP035494.1"/>
</dbReference>
<evidence type="ECO:0000313" key="5">
    <source>
        <dbReference type="Proteomes" id="UP000293995"/>
    </source>
</evidence>
<keyword evidence="4" id="KW-0645">Protease</keyword>
<accession>A0A4P6ECX7</accession>
<dbReference type="GO" id="GO:0009002">
    <property type="term" value="F:serine-type D-Ala-D-Ala carboxypeptidase activity"/>
    <property type="evidence" value="ECO:0007669"/>
    <property type="project" value="InterPro"/>
</dbReference>
<dbReference type="Proteomes" id="UP000293995">
    <property type="component" value="Chromosome"/>
</dbReference>
<dbReference type="EMBL" id="CP035494">
    <property type="protein sequence ID" value="QAY59213.1"/>
    <property type="molecule type" value="Genomic_DNA"/>
</dbReference>
<keyword evidence="5" id="KW-1185">Reference proteome</keyword>
<evidence type="ECO:0000313" key="4">
    <source>
        <dbReference type="EMBL" id="QAY59213.1"/>
    </source>
</evidence>
<dbReference type="OrthoDB" id="5241551at2"/>
<keyword evidence="4" id="KW-0121">Carboxypeptidase</keyword>
<feature type="transmembrane region" description="Helical" evidence="2">
    <location>
        <begin position="68"/>
        <end position="89"/>
    </location>
</feature>